<dbReference type="AlphaFoldDB" id="A0AAX3FL98"/>
<dbReference type="RefSeq" id="WP_039196571.1">
    <property type="nucleotide sequence ID" value="NZ_LR134310.1"/>
</dbReference>
<gene>
    <name evidence="1" type="ORF">NCTC8529_02102</name>
</gene>
<dbReference type="GeneID" id="92744706"/>
<organism evidence="1 2">
    <name type="scientific">Actinobacillus equuli</name>
    <dbReference type="NCBI Taxonomy" id="718"/>
    <lineage>
        <taxon>Bacteria</taxon>
        <taxon>Pseudomonadati</taxon>
        <taxon>Pseudomonadota</taxon>
        <taxon>Gammaproteobacteria</taxon>
        <taxon>Pasteurellales</taxon>
        <taxon>Pasteurellaceae</taxon>
        <taxon>Actinobacillus</taxon>
    </lineage>
</organism>
<reference evidence="1 2" key="1">
    <citation type="submission" date="2018-12" db="EMBL/GenBank/DDBJ databases">
        <authorList>
            <consortium name="Pathogen Informatics"/>
        </authorList>
    </citation>
    <scope>NUCLEOTIDE SEQUENCE [LARGE SCALE GENOMIC DNA]</scope>
    <source>
        <strain evidence="1 2">NCTC8529</strain>
    </source>
</reference>
<dbReference type="Proteomes" id="UP000268529">
    <property type="component" value="Chromosome"/>
</dbReference>
<evidence type="ECO:0000313" key="2">
    <source>
        <dbReference type="Proteomes" id="UP000268529"/>
    </source>
</evidence>
<accession>A0AAX3FL98</accession>
<name>A0AAX3FL98_ACTEU</name>
<protein>
    <submittedName>
        <fullName evidence="1">Uncharacterized protein</fullName>
    </submittedName>
</protein>
<evidence type="ECO:0000313" key="1">
    <source>
        <dbReference type="EMBL" id="VEE92952.1"/>
    </source>
</evidence>
<proteinExistence type="predicted"/>
<dbReference type="EMBL" id="LR134310">
    <property type="protein sequence ID" value="VEE92952.1"/>
    <property type="molecule type" value="Genomic_DNA"/>
</dbReference>
<sequence>MKILYWICLHSPKGEKIYFNVSHITKVGETTLNKANSYVSSVDGTKFVKETTSEIMKLLGDLWQE</sequence>